<dbReference type="GO" id="GO:0005525">
    <property type="term" value="F:GTP binding"/>
    <property type="evidence" value="ECO:0007669"/>
    <property type="project" value="UniProtKB-KW"/>
</dbReference>
<evidence type="ECO:0000259" key="9">
    <source>
        <dbReference type="PROSITE" id="PS51712"/>
    </source>
</evidence>
<dbReference type="InterPro" id="IPR016484">
    <property type="entry name" value="GTPase_Der"/>
</dbReference>
<dbReference type="Pfam" id="PF01926">
    <property type="entry name" value="MMR_HSR1"/>
    <property type="match status" value="2"/>
</dbReference>
<feature type="compositionally biased region" description="Gly residues" evidence="8">
    <location>
        <begin position="649"/>
        <end position="663"/>
    </location>
</feature>
<accession>A0A9W6EZ97</accession>
<dbReference type="NCBIfam" id="TIGR00231">
    <property type="entry name" value="small_GTP"/>
    <property type="match status" value="2"/>
</dbReference>
<dbReference type="EMBL" id="BRXU01000003">
    <property type="protein sequence ID" value="GLC49891.1"/>
    <property type="molecule type" value="Genomic_DNA"/>
</dbReference>
<comment type="caution">
    <text evidence="10">The sequence shown here is derived from an EMBL/GenBank/DDBJ whole genome shotgun (WGS) entry which is preliminary data.</text>
</comment>
<dbReference type="Pfam" id="PF14714">
    <property type="entry name" value="KH_dom-like"/>
    <property type="match status" value="1"/>
</dbReference>
<dbReference type="CDD" id="cd01894">
    <property type="entry name" value="EngA1"/>
    <property type="match status" value="1"/>
</dbReference>
<name>A0A9W6EZ97_9CHLO</name>
<dbReference type="InterPro" id="IPR031166">
    <property type="entry name" value="G_ENGA"/>
</dbReference>
<dbReference type="FunFam" id="3.40.50.300:FF:001185">
    <property type="entry name" value="GTPase Der"/>
    <property type="match status" value="1"/>
</dbReference>
<comment type="similarity">
    <text evidence="1">Belongs to the TRAFAC class TrmE-Era-EngA-EngB-Septin-like GTPase superfamily. EngA (Der) GTPase family.</text>
</comment>
<feature type="compositionally biased region" description="Low complexity" evidence="8">
    <location>
        <begin position="638"/>
        <end position="648"/>
    </location>
</feature>
<dbReference type="InterPro" id="IPR003593">
    <property type="entry name" value="AAA+_ATPase"/>
</dbReference>
<feature type="region of interest" description="Disordered" evidence="8">
    <location>
        <begin position="622"/>
        <end position="663"/>
    </location>
</feature>
<dbReference type="InterPro" id="IPR005225">
    <property type="entry name" value="Small_GTP-bd"/>
</dbReference>
<sequence length="663" mass="71011">MQCGALGSCSRAPTIGASRTLRPVAIPPTLYVGHPGLVITSHQQQQRSSIRVRSSIEFVEGISKEEAAKFDRIAASLVARLSDVQDYVEDDLPDGDDDDDDGNLLPFGASPAEVAARQARIAQRRSSGAAGSSSSSGASSSGGGLRLADGPNGYVPRSKRRRQIPDENLPKVAIVGRPNVGKSAMFNRIAGAAVAVVFDQPGVTRDRLYTRAFWGDKEFIMIDTGGLMSDATRLPPDVRKAAMKSISAEGLPEAIERQAAAGVAEADSVILLVDGQAGLQAGDEEILAWLRSNHPSKPVLLAVNKCENSAKADQMVADFWITGLEPHAVSAITGTGTGEMLDALVGLLPPPTGLEQEDAEDKPLAVAIVGRPNVGKSSLLNAIAGEERSIVCDLSGTTRDAVDTRLTLPGGQRLTLIDTAGIRKRSRLADSPDGAEQLSVDRAMRAVRRADVAVLVVDAVEGVTQQDFRLSELFASEGKAVVVVVNKWDRVDPRIWSVEKMAENVRTQLRHVSWASVVCTSAVNGRHVDDVLEAVLEAGEQHRRRVSTATLNMVLREATQWKAPPTQRGSLRKGRIYYATQAGTRPPSFVFFVNDEKLFPDDYRRYMERQLRDNIGFPGSPMRLFWRGKPKREPRAKPPASASASSGAASGGAAAGGRRGGKN</sequence>
<dbReference type="Gene3D" id="3.40.50.300">
    <property type="entry name" value="P-loop containing nucleotide triphosphate hydrolases"/>
    <property type="match status" value="2"/>
</dbReference>
<evidence type="ECO:0000256" key="1">
    <source>
        <dbReference type="ARBA" id="ARBA00008279"/>
    </source>
</evidence>
<evidence type="ECO:0000256" key="4">
    <source>
        <dbReference type="ARBA" id="ARBA00022737"/>
    </source>
</evidence>
<feature type="domain" description="EngA-type G" evidence="9">
    <location>
        <begin position="364"/>
        <end position="543"/>
    </location>
</feature>
<reference evidence="10 11" key="1">
    <citation type="journal article" date="2023" name="Commun. Biol.">
        <title>Reorganization of the ancestral sex-determining regions during the evolution of trioecy in Pleodorina starrii.</title>
        <authorList>
            <person name="Takahashi K."/>
            <person name="Suzuki S."/>
            <person name="Kawai-Toyooka H."/>
            <person name="Yamamoto K."/>
            <person name="Hamaji T."/>
            <person name="Ootsuki R."/>
            <person name="Yamaguchi H."/>
            <person name="Kawachi M."/>
            <person name="Higashiyama T."/>
            <person name="Nozaki H."/>
        </authorList>
    </citation>
    <scope>NUCLEOTIDE SEQUENCE [LARGE SCALE GENOMIC DNA]</scope>
    <source>
        <strain evidence="10 11">NIES-4479</strain>
    </source>
</reference>
<gene>
    <name evidence="10" type="primary">PLEST009178</name>
    <name evidence="10" type="ORF">PLESTB_000320000</name>
</gene>
<organism evidence="10 11">
    <name type="scientific">Pleodorina starrii</name>
    <dbReference type="NCBI Taxonomy" id="330485"/>
    <lineage>
        <taxon>Eukaryota</taxon>
        <taxon>Viridiplantae</taxon>
        <taxon>Chlorophyta</taxon>
        <taxon>core chlorophytes</taxon>
        <taxon>Chlorophyceae</taxon>
        <taxon>CS clade</taxon>
        <taxon>Chlamydomonadales</taxon>
        <taxon>Volvocaceae</taxon>
        <taxon>Pleodorina</taxon>
    </lineage>
</organism>
<evidence type="ECO:0000256" key="7">
    <source>
        <dbReference type="ARBA" id="ARBA00032345"/>
    </source>
</evidence>
<dbReference type="SUPFAM" id="SSF52540">
    <property type="entry name" value="P-loop containing nucleoside triphosphate hydrolases"/>
    <property type="match status" value="2"/>
</dbReference>
<keyword evidence="11" id="KW-1185">Reference proteome</keyword>
<dbReference type="SMART" id="SM00382">
    <property type="entry name" value="AAA"/>
    <property type="match status" value="2"/>
</dbReference>
<evidence type="ECO:0000313" key="11">
    <source>
        <dbReference type="Proteomes" id="UP001165080"/>
    </source>
</evidence>
<feature type="compositionally biased region" description="Acidic residues" evidence="8">
    <location>
        <begin position="88"/>
        <end position="102"/>
    </location>
</feature>
<dbReference type="PRINTS" id="PR00326">
    <property type="entry name" value="GTP1OBG"/>
</dbReference>
<protein>
    <recommendedName>
        <fullName evidence="2">GTPase Der</fullName>
    </recommendedName>
    <alternativeName>
        <fullName evidence="7">GTP-binding protein EngA</fullName>
    </alternativeName>
</protein>
<dbReference type="PANTHER" id="PTHR43834">
    <property type="entry name" value="GTPASE DER"/>
    <property type="match status" value="1"/>
</dbReference>
<keyword evidence="4" id="KW-0677">Repeat</keyword>
<dbReference type="InterPro" id="IPR015946">
    <property type="entry name" value="KH_dom-like_a/b"/>
</dbReference>
<dbReference type="NCBIfam" id="TIGR03594">
    <property type="entry name" value="GTPase_EngA"/>
    <property type="match status" value="1"/>
</dbReference>
<evidence type="ECO:0000313" key="10">
    <source>
        <dbReference type="EMBL" id="GLC49891.1"/>
    </source>
</evidence>
<dbReference type="GO" id="GO:0042254">
    <property type="term" value="P:ribosome biogenesis"/>
    <property type="evidence" value="ECO:0007669"/>
    <property type="project" value="UniProtKB-KW"/>
</dbReference>
<dbReference type="InterPro" id="IPR027417">
    <property type="entry name" value="P-loop_NTPase"/>
</dbReference>
<evidence type="ECO:0000256" key="6">
    <source>
        <dbReference type="ARBA" id="ARBA00023134"/>
    </source>
</evidence>
<dbReference type="CDD" id="cd01895">
    <property type="entry name" value="EngA2"/>
    <property type="match status" value="1"/>
</dbReference>
<dbReference type="HAMAP" id="MF_00195">
    <property type="entry name" value="GTPase_Der"/>
    <property type="match status" value="1"/>
</dbReference>
<evidence type="ECO:0000256" key="2">
    <source>
        <dbReference type="ARBA" id="ARBA00020953"/>
    </source>
</evidence>
<evidence type="ECO:0000256" key="3">
    <source>
        <dbReference type="ARBA" id="ARBA00022517"/>
    </source>
</evidence>
<feature type="compositionally biased region" description="Low complexity" evidence="8">
    <location>
        <begin position="115"/>
        <end position="139"/>
    </location>
</feature>
<evidence type="ECO:0000256" key="8">
    <source>
        <dbReference type="SAM" id="MobiDB-lite"/>
    </source>
</evidence>
<keyword evidence="3" id="KW-0690">Ribosome biogenesis</keyword>
<dbReference type="Proteomes" id="UP001165080">
    <property type="component" value="Unassembled WGS sequence"/>
</dbReference>
<dbReference type="Gene3D" id="3.30.300.20">
    <property type="match status" value="1"/>
</dbReference>
<dbReference type="AlphaFoldDB" id="A0A9W6EZ97"/>
<dbReference type="PANTHER" id="PTHR43834:SF2">
    <property type="entry name" value="GTPASE DER"/>
    <property type="match status" value="1"/>
</dbReference>
<dbReference type="FunFam" id="3.40.50.300:FF:000040">
    <property type="entry name" value="GTPase Der"/>
    <property type="match status" value="1"/>
</dbReference>
<dbReference type="PROSITE" id="PS51712">
    <property type="entry name" value="G_ENGA"/>
    <property type="match status" value="1"/>
</dbReference>
<evidence type="ECO:0000256" key="5">
    <source>
        <dbReference type="ARBA" id="ARBA00022741"/>
    </source>
</evidence>
<dbReference type="GO" id="GO:0009507">
    <property type="term" value="C:chloroplast"/>
    <property type="evidence" value="ECO:0007669"/>
    <property type="project" value="TreeGrafter"/>
</dbReference>
<dbReference type="InterPro" id="IPR032859">
    <property type="entry name" value="KH_dom-like"/>
</dbReference>
<keyword evidence="5" id="KW-0547">Nucleotide-binding</keyword>
<dbReference type="InterPro" id="IPR006073">
    <property type="entry name" value="GTP-bd"/>
</dbReference>
<feature type="region of interest" description="Disordered" evidence="8">
    <location>
        <begin position="88"/>
        <end position="170"/>
    </location>
</feature>
<keyword evidence="6" id="KW-0342">GTP-binding</keyword>
<proteinExistence type="inferred from homology"/>
<dbReference type="FunFam" id="3.30.300.20:FF:000004">
    <property type="entry name" value="GTPase Der"/>
    <property type="match status" value="1"/>
</dbReference>